<keyword evidence="2" id="KW-0067">ATP-binding</keyword>
<evidence type="ECO:0000313" key="5">
    <source>
        <dbReference type="EMBL" id="MEU6807205.1"/>
    </source>
</evidence>
<keyword evidence="6" id="KW-1185">Reference proteome</keyword>
<comment type="caution">
    <text evidence="5">The sequence shown here is derived from an EMBL/GenBank/DDBJ whole genome shotgun (WGS) entry which is preliminary data.</text>
</comment>
<proteinExistence type="predicted"/>
<dbReference type="Pfam" id="PF10431">
    <property type="entry name" value="ClpB_D2-small"/>
    <property type="match status" value="1"/>
</dbReference>
<reference evidence="5 6" key="1">
    <citation type="submission" date="2024-06" db="EMBL/GenBank/DDBJ databases">
        <title>The Natural Products Discovery Center: Release of the First 8490 Sequenced Strains for Exploring Actinobacteria Biosynthetic Diversity.</title>
        <authorList>
            <person name="Kalkreuter E."/>
            <person name="Kautsar S.A."/>
            <person name="Yang D."/>
            <person name="Bader C.D."/>
            <person name="Teijaro C.N."/>
            <person name="Fluegel L."/>
            <person name="Davis C.M."/>
            <person name="Simpson J.R."/>
            <person name="Lauterbach L."/>
            <person name="Steele A.D."/>
            <person name="Gui C."/>
            <person name="Meng S."/>
            <person name="Li G."/>
            <person name="Viehrig K."/>
            <person name="Ye F."/>
            <person name="Su P."/>
            <person name="Kiefer A.F."/>
            <person name="Nichols A."/>
            <person name="Cepeda A.J."/>
            <person name="Yan W."/>
            <person name="Fan B."/>
            <person name="Jiang Y."/>
            <person name="Adhikari A."/>
            <person name="Zheng C.-J."/>
            <person name="Schuster L."/>
            <person name="Cowan T.M."/>
            <person name="Smanski M.J."/>
            <person name="Chevrette M.G."/>
            <person name="De Carvalho L.P.S."/>
            <person name="Shen B."/>
        </authorList>
    </citation>
    <scope>NUCLEOTIDE SEQUENCE [LARGE SCALE GENOMIC DNA]</scope>
    <source>
        <strain evidence="5 6">NPDC046851</strain>
    </source>
</reference>
<dbReference type="EMBL" id="JBEYXT010000485">
    <property type="protein sequence ID" value="MEU6807205.1"/>
    <property type="molecule type" value="Genomic_DNA"/>
</dbReference>
<evidence type="ECO:0000259" key="4">
    <source>
        <dbReference type="Pfam" id="PF10431"/>
    </source>
</evidence>
<organism evidence="5 6">
    <name type="scientific">Streptomyces neyagawaensis</name>
    <dbReference type="NCBI Taxonomy" id="42238"/>
    <lineage>
        <taxon>Bacteria</taxon>
        <taxon>Bacillati</taxon>
        <taxon>Actinomycetota</taxon>
        <taxon>Actinomycetes</taxon>
        <taxon>Kitasatosporales</taxon>
        <taxon>Streptomycetaceae</taxon>
        <taxon>Streptomyces</taxon>
    </lineage>
</organism>
<name>A0ABV3BCQ0_9ACTN</name>
<evidence type="ECO:0000256" key="1">
    <source>
        <dbReference type="ARBA" id="ARBA00022741"/>
    </source>
</evidence>
<sequence length="56" mass="6289">ARHGHQPEYGARPLRRTIQREVDNPLSRRPWLLGARGTARPAPTHPHPATRPTPPS</sequence>
<dbReference type="Gene3D" id="1.10.8.60">
    <property type="match status" value="1"/>
</dbReference>
<feature type="domain" description="Clp ATPase C-terminal" evidence="4">
    <location>
        <begin position="1"/>
        <end position="29"/>
    </location>
</feature>
<dbReference type="Proteomes" id="UP001551189">
    <property type="component" value="Unassembled WGS sequence"/>
</dbReference>
<gene>
    <name evidence="5" type="ORF">ABZ931_40580</name>
</gene>
<evidence type="ECO:0000256" key="2">
    <source>
        <dbReference type="ARBA" id="ARBA00022840"/>
    </source>
</evidence>
<evidence type="ECO:0000313" key="6">
    <source>
        <dbReference type="Proteomes" id="UP001551189"/>
    </source>
</evidence>
<accession>A0ABV3BCQ0</accession>
<dbReference type="InterPro" id="IPR019489">
    <property type="entry name" value="Clp_ATPase_C"/>
</dbReference>
<dbReference type="RefSeq" id="WP_359703382.1">
    <property type="nucleotide sequence ID" value="NZ_JBEYXT010000485.1"/>
</dbReference>
<feature type="region of interest" description="Disordered" evidence="3">
    <location>
        <begin position="1"/>
        <end position="56"/>
    </location>
</feature>
<protein>
    <recommendedName>
        <fullName evidence="4">Clp ATPase C-terminal domain-containing protein</fullName>
    </recommendedName>
</protein>
<feature type="non-terminal residue" evidence="5">
    <location>
        <position position="1"/>
    </location>
</feature>
<keyword evidence="1" id="KW-0547">Nucleotide-binding</keyword>
<feature type="compositionally biased region" description="Pro residues" evidence="3">
    <location>
        <begin position="43"/>
        <end position="56"/>
    </location>
</feature>
<evidence type="ECO:0000256" key="3">
    <source>
        <dbReference type="SAM" id="MobiDB-lite"/>
    </source>
</evidence>